<dbReference type="SUPFAM" id="SSF48403">
    <property type="entry name" value="Ankyrin repeat"/>
    <property type="match status" value="1"/>
</dbReference>
<protein>
    <submittedName>
        <fullName evidence="5">PP16A phosphatase</fullName>
    </submittedName>
</protein>
<evidence type="ECO:0000256" key="3">
    <source>
        <dbReference type="PROSITE-ProRule" id="PRU00023"/>
    </source>
</evidence>
<evidence type="ECO:0000256" key="1">
    <source>
        <dbReference type="ARBA" id="ARBA00022737"/>
    </source>
</evidence>
<feature type="repeat" description="ANK" evidence="3">
    <location>
        <begin position="321"/>
        <end position="353"/>
    </location>
</feature>
<dbReference type="Pfam" id="PF12796">
    <property type="entry name" value="Ank_2"/>
    <property type="match status" value="2"/>
</dbReference>
<keyword evidence="2 3" id="KW-0040">ANK repeat</keyword>
<keyword evidence="6" id="KW-1185">Reference proteome</keyword>
<feature type="repeat" description="ANK" evidence="3">
    <location>
        <begin position="158"/>
        <end position="190"/>
    </location>
</feature>
<name>A0ABS2XS13_POLSP</name>
<gene>
    <name evidence="5" type="primary">Ppp1r16a_0</name>
    <name evidence="5" type="ORF">GTO93_0010266</name>
</gene>
<evidence type="ECO:0000313" key="6">
    <source>
        <dbReference type="Proteomes" id="UP001166093"/>
    </source>
</evidence>
<dbReference type="PROSITE" id="PS50088">
    <property type="entry name" value="ANK_REPEAT"/>
    <property type="match status" value="3"/>
</dbReference>
<dbReference type="PANTHER" id="PTHR24179:SF30">
    <property type="entry name" value="PROTEIN PHOSPHATASE 1 REGULATORY SUBUNIT 16A"/>
    <property type="match status" value="1"/>
</dbReference>
<feature type="region of interest" description="Disordered" evidence="4">
    <location>
        <begin position="218"/>
        <end position="243"/>
    </location>
</feature>
<organism evidence="5 6">
    <name type="scientific">Polyodon spathula</name>
    <name type="common">North American paddlefish</name>
    <name type="synonym">Squalus spathula</name>
    <dbReference type="NCBI Taxonomy" id="7913"/>
    <lineage>
        <taxon>Eukaryota</taxon>
        <taxon>Metazoa</taxon>
        <taxon>Chordata</taxon>
        <taxon>Craniata</taxon>
        <taxon>Vertebrata</taxon>
        <taxon>Euteleostomi</taxon>
        <taxon>Actinopterygii</taxon>
        <taxon>Chondrostei</taxon>
        <taxon>Acipenseriformes</taxon>
        <taxon>Polyodontidae</taxon>
        <taxon>Polyodon</taxon>
    </lineage>
</organism>
<feature type="compositionally biased region" description="Polar residues" evidence="4">
    <location>
        <begin position="599"/>
        <end position="616"/>
    </location>
</feature>
<evidence type="ECO:0000256" key="2">
    <source>
        <dbReference type="ARBA" id="ARBA00023043"/>
    </source>
</evidence>
<dbReference type="PROSITE" id="PS50297">
    <property type="entry name" value="ANK_REP_REGION"/>
    <property type="match status" value="3"/>
</dbReference>
<feature type="region of interest" description="Disordered" evidence="4">
    <location>
        <begin position="416"/>
        <end position="441"/>
    </location>
</feature>
<reference evidence="5" key="1">
    <citation type="journal article" date="2021" name="Cell">
        <title>Tracing the genetic footprints of vertebrate landing in non-teleost ray-finned fishes.</title>
        <authorList>
            <person name="Bi X."/>
            <person name="Wang K."/>
            <person name="Yang L."/>
            <person name="Pan H."/>
            <person name="Jiang H."/>
            <person name="Wei Q."/>
            <person name="Fang M."/>
            <person name="Yu H."/>
            <person name="Zhu C."/>
            <person name="Cai Y."/>
            <person name="He Y."/>
            <person name="Gan X."/>
            <person name="Zeng H."/>
            <person name="Yu D."/>
            <person name="Zhu Y."/>
            <person name="Jiang H."/>
            <person name="Qiu Q."/>
            <person name="Yang H."/>
            <person name="Zhang Y.E."/>
            <person name="Wang W."/>
            <person name="Zhu M."/>
            <person name="He S."/>
            <person name="Zhang G."/>
        </authorList>
    </citation>
    <scope>NUCLEOTIDE SEQUENCE</scope>
    <source>
        <strain evidence="5">Pddl_001</strain>
    </source>
</reference>
<evidence type="ECO:0000256" key="4">
    <source>
        <dbReference type="SAM" id="MobiDB-lite"/>
    </source>
</evidence>
<dbReference type="InterPro" id="IPR002110">
    <property type="entry name" value="Ankyrin_rpt"/>
</dbReference>
<dbReference type="EMBL" id="JAAWVQ010061654">
    <property type="protein sequence ID" value="MBN3276637.1"/>
    <property type="molecule type" value="Genomic_DNA"/>
</dbReference>
<dbReference type="SMART" id="SM00248">
    <property type="entry name" value="ANK"/>
    <property type="match status" value="4"/>
</dbReference>
<dbReference type="PANTHER" id="PTHR24179">
    <property type="entry name" value="PROTEIN PHOSPHATASE 1 REGULATORY SUBUNIT 12"/>
    <property type="match status" value="1"/>
</dbReference>
<proteinExistence type="predicted"/>
<evidence type="ECO:0000313" key="5">
    <source>
        <dbReference type="EMBL" id="MBN3276637.1"/>
    </source>
</evidence>
<feature type="compositionally biased region" description="Basic and acidic residues" evidence="4">
    <location>
        <begin position="461"/>
        <end position="470"/>
    </location>
</feature>
<dbReference type="InterPro" id="IPR036770">
    <property type="entry name" value="Ankyrin_rpt-contain_sf"/>
</dbReference>
<dbReference type="Proteomes" id="UP001166093">
    <property type="component" value="Unassembled WGS sequence"/>
</dbReference>
<feature type="region of interest" description="Disordered" evidence="4">
    <location>
        <begin position="36"/>
        <end position="59"/>
    </location>
</feature>
<feature type="repeat" description="ANK" evidence="3">
    <location>
        <begin position="354"/>
        <end position="386"/>
    </location>
</feature>
<sequence length="640" mass="70473">MTEHAELLAEMPAVSRMTTAERLKHAHKRRAQQLKTWAQMEKEAPHSSKGGQGRKEGRHITFPNNVTLLEAAARNDLEEAHPTDQAPGELLGCLDTCWAGLCPPEAGSSLTSCLSFLGIKSKLENETQLKAAATATVSYFQIREFLKNGVSPDLYNEDGLTALHQCCIDDFEEVVRALLDAGANVNACDSELWTPLHAAATCGHMGLVEMLIKQPTMQPPQSYSVGGQRNSGQHTGKPAGARPAYRGARGANMLAVNADGNMPYDLCEDEVTLDYIETAMANQGITQERIDECRSSKERQMVADIRALIQAGCDLNAQDENGTSLLHIAAANGYQSTVELLLEHKARVEVQDSDGWSPLHAASCWGQIQIVELLVANGANLNAKSVLEETPLDVCSDEEVRARLVDLKHKHDAIMKSQDRHKSALQRRASSTGSRGKVVRRVSVNERSNLYRREHEKEAIVWQERGRQPEPQDDDEDRQTDAELRQHSSVRLTKPRREASMQGNPQDEPAQRESNGGKGEPSVGNGSSSALPMEPQGNRLDRSASYQLATEEPAEGDLSREKSRHTLADLKRQRAAAKLYKHPSTIADNSQDLPPLQPSRASTEPSTVYYSPSSTDPPLLKLRAPEQEPPPEKQRCCYLM</sequence>
<accession>A0ABS2XS13</accession>
<comment type="caution">
    <text evidence="5">The sequence shown here is derived from an EMBL/GenBank/DDBJ whole genome shotgun (WGS) entry which is preliminary data.</text>
</comment>
<feature type="compositionally biased region" description="Basic and acidic residues" evidence="4">
    <location>
        <begin position="623"/>
        <end position="640"/>
    </location>
</feature>
<feature type="compositionally biased region" description="Polar residues" evidence="4">
    <location>
        <begin position="218"/>
        <end position="234"/>
    </location>
</feature>
<dbReference type="PRINTS" id="PR01415">
    <property type="entry name" value="ANKYRIN"/>
</dbReference>
<keyword evidence="1" id="KW-0677">Repeat</keyword>
<feature type="non-terminal residue" evidence="5">
    <location>
        <position position="640"/>
    </location>
</feature>
<feature type="compositionally biased region" description="Low complexity" evidence="4">
    <location>
        <begin position="430"/>
        <end position="441"/>
    </location>
</feature>
<feature type="compositionally biased region" description="Basic and acidic residues" evidence="4">
    <location>
        <begin position="557"/>
        <end position="572"/>
    </location>
</feature>
<dbReference type="Gene3D" id="1.25.40.20">
    <property type="entry name" value="Ankyrin repeat-containing domain"/>
    <property type="match status" value="2"/>
</dbReference>
<dbReference type="InterPro" id="IPR051226">
    <property type="entry name" value="PP1_Regulatory_Subunit"/>
</dbReference>
<feature type="region of interest" description="Disordered" evidence="4">
    <location>
        <begin position="461"/>
        <end position="640"/>
    </location>
</feature>
<feature type="non-terminal residue" evidence="5">
    <location>
        <position position="1"/>
    </location>
</feature>